<feature type="transmembrane region" description="Helical" evidence="12">
    <location>
        <begin position="187"/>
        <end position="205"/>
    </location>
</feature>
<keyword evidence="9 12" id="KW-1133">Transmembrane helix</keyword>
<dbReference type="Proteomes" id="UP001139006">
    <property type="component" value="Unassembled WGS sequence"/>
</dbReference>
<dbReference type="SUPFAM" id="SSF55604">
    <property type="entry name" value="Glucose permease domain IIB"/>
    <property type="match status" value="1"/>
</dbReference>
<feature type="transmembrane region" description="Helical" evidence="12">
    <location>
        <begin position="124"/>
        <end position="143"/>
    </location>
</feature>
<dbReference type="GO" id="GO:0090589">
    <property type="term" value="F:protein-phosphocysteine-trehalose phosphotransferase system transporter activity"/>
    <property type="evidence" value="ECO:0007669"/>
    <property type="project" value="TreeGrafter"/>
</dbReference>
<feature type="transmembrane region" description="Helical" evidence="12">
    <location>
        <begin position="371"/>
        <end position="391"/>
    </location>
</feature>
<sequence>MNNKNKKYRETAEAILKNVGGSENVASVTHCMTRLRFNLKDMSVPDDGTVKKVNGVLGTMRAGGQYQVVIGQTVNEVYSEIVEAGNLTQSEPVDENLDAPKEKFSWKNLGSTILNKVAGSLTPLIPMLMAASIFKMLAAVLGPNMLNVIAASSDLYKTFVFVGDAGFYFFPIVIGYTSAKQFKTSPILGMFLGAIMLDPNLVKIVDAGKSFSIYGIPMHLTDYSSTIVPILLSVWVMSYVERFFERKIPASIRTIFAPTLTVAVMLPVVLCVLGPLGGYIGDYICNGILAFGKMGGIATVLGVALIGALWELLVITGMHLVMLSAMMLLFSQGGHDNFVTLGAVAASMAVSGMSLGAALRIKDKEQKSLALGYLVAGLIGGVTEPALYGVAIRYKKPFIGMMIGGFCGGLYASITHSTAYVLVPVANFLSLTAYVGGSTANILNGVISGVIAFIVAAIATYVIGVKTDEDISLSERSVNV</sequence>
<keyword evidence="5" id="KW-0808">Transferase</keyword>
<evidence type="ECO:0000259" key="13">
    <source>
        <dbReference type="PROSITE" id="PS51098"/>
    </source>
</evidence>
<dbReference type="Gene3D" id="3.30.1360.60">
    <property type="entry name" value="Glucose permease domain IIB"/>
    <property type="match status" value="1"/>
</dbReference>
<keyword evidence="16" id="KW-1185">Reference proteome</keyword>
<evidence type="ECO:0000256" key="9">
    <source>
        <dbReference type="ARBA" id="ARBA00022989"/>
    </source>
</evidence>
<keyword evidence="4" id="KW-0762">Sugar transport</keyword>
<dbReference type="InterPro" id="IPR018113">
    <property type="entry name" value="PTrfase_EIIB_Cys"/>
</dbReference>
<keyword evidence="10 12" id="KW-0472">Membrane</keyword>
<dbReference type="PROSITE" id="PS01035">
    <property type="entry name" value="PTS_EIIB_TYPE_1_CYS"/>
    <property type="match status" value="1"/>
</dbReference>
<dbReference type="GO" id="GO:0009401">
    <property type="term" value="P:phosphoenolpyruvate-dependent sugar phosphotransferase system"/>
    <property type="evidence" value="ECO:0007669"/>
    <property type="project" value="UniProtKB-KW"/>
</dbReference>
<feature type="active site" description="Phosphocysteine intermediate; for EIIB activity" evidence="11">
    <location>
        <position position="31"/>
    </location>
</feature>
<evidence type="ECO:0000256" key="12">
    <source>
        <dbReference type="SAM" id="Phobius"/>
    </source>
</evidence>
<comment type="caution">
    <text evidence="15">The sequence shown here is derived from an EMBL/GenBank/DDBJ whole genome shotgun (WGS) entry which is preliminary data.</text>
</comment>
<protein>
    <submittedName>
        <fullName evidence="15">PTS transporter subunit EIIC</fullName>
    </submittedName>
</protein>
<reference evidence="15 16" key="1">
    <citation type="journal article" date="2023" name="Int. J. Syst. Evol. Microbiol.">
        <title>Ligilactobacillus ubinensis sp. nov., a novel species isolated from the wild ferment of a durian fruit (Durio zibethinus).</title>
        <authorList>
            <person name="Heng Y.C."/>
            <person name="Menon N."/>
            <person name="Chen B."/>
            <person name="Loo B.Z.L."/>
            <person name="Wong G.W.J."/>
            <person name="Lim A.C.H."/>
            <person name="Silvaraju S."/>
            <person name="Kittelmann S."/>
        </authorList>
    </citation>
    <scope>NUCLEOTIDE SEQUENCE [LARGE SCALE GENOMIC DNA]</scope>
    <source>
        <strain evidence="15 16">WILCCON 0076</strain>
    </source>
</reference>
<keyword evidence="2" id="KW-0813">Transport</keyword>
<dbReference type="InterPro" id="IPR003352">
    <property type="entry name" value="PTS_EIIC"/>
</dbReference>
<dbReference type="GO" id="GO:0008982">
    <property type="term" value="F:protein-N(PI)-phosphohistidine-sugar phosphotransferase activity"/>
    <property type="evidence" value="ECO:0007669"/>
    <property type="project" value="InterPro"/>
</dbReference>
<evidence type="ECO:0000256" key="2">
    <source>
        <dbReference type="ARBA" id="ARBA00022448"/>
    </source>
</evidence>
<dbReference type="PANTHER" id="PTHR30175">
    <property type="entry name" value="PHOSPHOTRANSFERASE SYSTEM TRANSPORT PROTEIN"/>
    <property type="match status" value="1"/>
</dbReference>
<evidence type="ECO:0000259" key="14">
    <source>
        <dbReference type="PROSITE" id="PS51103"/>
    </source>
</evidence>
<dbReference type="PANTHER" id="PTHR30175:SF1">
    <property type="entry name" value="PTS SYSTEM ARBUTIN-, CELLOBIOSE-, AND SALICIN-SPECIFIC EIIBC COMPONENT-RELATED"/>
    <property type="match status" value="1"/>
</dbReference>
<evidence type="ECO:0000256" key="3">
    <source>
        <dbReference type="ARBA" id="ARBA00022475"/>
    </source>
</evidence>
<evidence type="ECO:0000256" key="11">
    <source>
        <dbReference type="PROSITE-ProRule" id="PRU00421"/>
    </source>
</evidence>
<keyword evidence="3" id="KW-1003">Cell membrane</keyword>
<feature type="domain" description="PTS EIIC type-1" evidence="14">
    <location>
        <begin position="115"/>
        <end position="476"/>
    </location>
</feature>
<dbReference type="AlphaFoldDB" id="A0A9X2FK55"/>
<dbReference type="InterPro" id="IPR036878">
    <property type="entry name" value="Glu_permease_IIB"/>
</dbReference>
<feature type="transmembrane region" description="Helical" evidence="12">
    <location>
        <begin position="256"/>
        <end position="281"/>
    </location>
</feature>
<accession>A0A9X2FK55</accession>
<dbReference type="InterPro" id="IPR013013">
    <property type="entry name" value="PTS_EIIC_1"/>
</dbReference>
<dbReference type="GO" id="GO:0016301">
    <property type="term" value="F:kinase activity"/>
    <property type="evidence" value="ECO:0007669"/>
    <property type="project" value="UniProtKB-KW"/>
</dbReference>
<keyword evidence="8" id="KW-0418">Kinase</keyword>
<evidence type="ECO:0000256" key="10">
    <source>
        <dbReference type="ARBA" id="ARBA00023136"/>
    </source>
</evidence>
<feature type="transmembrane region" description="Helical" evidence="12">
    <location>
        <begin position="155"/>
        <end position="175"/>
    </location>
</feature>
<evidence type="ECO:0000256" key="4">
    <source>
        <dbReference type="ARBA" id="ARBA00022597"/>
    </source>
</evidence>
<evidence type="ECO:0000256" key="8">
    <source>
        <dbReference type="ARBA" id="ARBA00022777"/>
    </source>
</evidence>
<dbReference type="CDD" id="cd00212">
    <property type="entry name" value="PTS_IIB_glc"/>
    <property type="match status" value="1"/>
</dbReference>
<evidence type="ECO:0000256" key="1">
    <source>
        <dbReference type="ARBA" id="ARBA00004651"/>
    </source>
</evidence>
<name>A0A9X2FK55_9LACO</name>
<dbReference type="GO" id="GO:0005886">
    <property type="term" value="C:plasma membrane"/>
    <property type="evidence" value="ECO:0007669"/>
    <property type="project" value="UniProtKB-SubCell"/>
</dbReference>
<dbReference type="InterPro" id="IPR001996">
    <property type="entry name" value="PTS_IIB_1"/>
</dbReference>
<dbReference type="InterPro" id="IPR050558">
    <property type="entry name" value="PTS_Sugar-Specific_Components"/>
</dbReference>
<keyword evidence="7 12" id="KW-0812">Transmembrane</keyword>
<feature type="transmembrane region" description="Helical" evidence="12">
    <location>
        <begin position="338"/>
        <end position="359"/>
    </location>
</feature>
<feature type="transmembrane region" description="Helical" evidence="12">
    <location>
        <begin position="287"/>
        <end position="305"/>
    </location>
</feature>
<gene>
    <name evidence="15" type="ORF">LB941_04900</name>
</gene>
<evidence type="ECO:0000256" key="6">
    <source>
        <dbReference type="ARBA" id="ARBA00022683"/>
    </source>
</evidence>
<evidence type="ECO:0000256" key="5">
    <source>
        <dbReference type="ARBA" id="ARBA00022679"/>
    </source>
</evidence>
<organism evidence="15 16">
    <name type="scientific">Ligilactobacillus ubinensis</name>
    <dbReference type="NCBI Taxonomy" id="2876789"/>
    <lineage>
        <taxon>Bacteria</taxon>
        <taxon>Bacillati</taxon>
        <taxon>Bacillota</taxon>
        <taxon>Bacilli</taxon>
        <taxon>Lactobacillales</taxon>
        <taxon>Lactobacillaceae</taxon>
        <taxon>Ligilactobacillus</taxon>
    </lineage>
</organism>
<dbReference type="Pfam" id="PF00367">
    <property type="entry name" value="PTS_EIIB"/>
    <property type="match status" value="1"/>
</dbReference>
<dbReference type="PROSITE" id="PS51098">
    <property type="entry name" value="PTS_EIIB_TYPE_1"/>
    <property type="match status" value="1"/>
</dbReference>
<dbReference type="PROSITE" id="PS51103">
    <property type="entry name" value="PTS_EIIC_TYPE_1"/>
    <property type="match status" value="1"/>
</dbReference>
<evidence type="ECO:0000313" key="15">
    <source>
        <dbReference type="EMBL" id="MCP0886674.1"/>
    </source>
</evidence>
<feature type="transmembrane region" description="Helical" evidence="12">
    <location>
        <begin position="442"/>
        <end position="463"/>
    </location>
</feature>
<dbReference type="GO" id="GO:0015771">
    <property type="term" value="P:trehalose transport"/>
    <property type="evidence" value="ECO:0007669"/>
    <property type="project" value="TreeGrafter"/>
</dbReference>
<proteinExistence type="predicted"/>
<dbReference type="FunFam" id="3.30.1360.60:FF:000001">
    <property type="entry name" value="PTS system glucose-specific IIBC component PtsG"/>
    <property type="match status" value="1"/>
</dbReference>
<feature type="transmembrane region" description="Helical" evidence="12">
    <location>
        <begin position="225"/>
        <end position="244"/>
    </location>
</feature>
<evidence type="ECO:0000313" key="16">
    <source>
        <dbReference type="Proteomes" id="UP001139006"/>
    </source>
</evidence>
<feature type="domain" description="PTS EIIB type-1" evidence="13">
    <location>
        <begin position="9"/>
        <end position="91"/>
    </location>
</feature>
<dbReference type="Pfam" id="PF02378">
    <property type="entry name" value="PTS_EIIC"/>
    <property type="match status" value="1"/>
</dbReference>
<dbReference type="RefSeq" id="WP_253359975.1">
    <property type="nucleotide sequence ID" value="NZ_JAIULA010000007.1"/>
</dbReference>
<keyword evidence="6" id="KW-0598">Phosphotransferase system</keyword>
<evidence type="ECO:0000256" key="7">
    <source>
        <dbReference type="ARBA" id="ARBA00022692"/>
    </source>
</evidence>
<comment type="subcellular location">
    <subcellularLocation>
        <location evidence="1">Cell membrane</location>
        <topology evidence="1">Multi-pass membrane protein</topology>
    </subcellularLocation>
</comment>
<feature type="transmembrane region" description="Helical" evidence="12">
    <location>
        <begin position="397"/>
        <end position="414"/>
    </location>
</feature>
<dbReference type="EMBL" id="JAIULA010000007">
    <property type="protein sequence ID" value="MCP0886674.1"/>
    <property type="molecule type" value="Genomic_DNA"/>
</dbReference>